<feature type="compositionally biased region" description="Basic and acidic residues" evidence="1">
    <location>
        <begin position="38"/>
        <end position="58"/>
    </location>
</feature>
<comment type="caution">
    <text evidence="2">The sequence shown here is derived from an EMBL/GenBank/DDBJ whole genome shotgun (WGS) entry which is preliminary data.</text>
</comment>
<dbReference type="AlphaFoldDB" id="A0AAV2RQI9"/>
<name>A0AAV2RQI9_MEGNR</name>
<dbReference type="EMBL" id="CAXKWB010027936">
    <property type="protein sequence ID" value="CAL4132853.1"/>
    <property type="molecule type" value="Genomic_DNA"/>
</dbReference>
<organism evidence="2 3">
    <name type="scientific">Meganyctiphanes norvegica</name>
    <name type="common">Northern krill</name>
    <name type="synonym">Thysanopoda norvegica</name>
    <dbReference type="NCBI Taxonomy" id="48144"/>
    <lineage>
        <taxon>Eukaryota</taxon>
        <taxon>Metazoa</taxon>
        <taxon>Ecdysozoa</taxon>
        <taxon>Arthropoda</taxon>
        <taxon>Crustacea</taxon>
        <taxon>Multicrustacea</taxon>
        <taxon>Malacostraca</taxon>
        <taxon>Eumalacostraca</taxon>
        <taxon>Eucarida</taxon>
        <taxon>Euphausiacea</taxon>
        <taxon>Euphausiidae</taxon>
        <taxon>Meganyctiphanes</taxon>
    </lineage>
</organism>
<proteinExistence type="predicted"/>
<sequence>RRHKRREPVEDPSWRRVQGSETALSSLALGGHMEEEDAALREQDQDDLTSHRFEDPSGYRRQRVRARSSVSSIVHSDGKTERRGSLATGTFKKHYDHSPHEVS</sequence>
<evidence type="ECO:0000313" key="3">
    <source>
        <dbReference type="Proteomes" id="UP001497623"/>
    </source>
</evidence>
<evidence type="ECO:0000313" key="2">
    <source>
        <dbReference type="EMBL" id="CAL4132853.1"/>
    </source>
</evidence>
<evidence type="ECO:0000256" key="1">
    <source>
        <dbReference type="SAM" id="MobiDB-lite"/>
    </source>
</evidence>
<accession>A0AAV2RQI9</accession>
<protein>
    <submittedName>
        <fullName evidence="2">Uncharacterized protein</fullName>
    </submittedName>
</protein>
<reference evidence="2 3" key="1">
    <citation type="submission" date="2024-05" db="EMBL/GenBank/DDBJ databases">
        <authorList>
            <person name="Wallberg A."/>
        </authorList>
    </citation>
    <scope>NUCLEOTIDE SEQUENCE [LARGE SCALE GENOMIC DNA]</scope>
</reference>
<feature type="region of interest" description="Disordered" evidence="1">
    <location>
        <begin position="1"/>
        <end position="103"/>
    </location>
</feature>
<feature type="non-terminal residue" evidence="2">
    <location>
        <position position="1"/>
    </location>
</feature>
<gene>
    <name evidence="2" type="ORF">MNOR_LOCUS27075</name>
</gene>
<dbReference type="Proteomes" id="UP001497623">
    <property type="component" value="Unassembled WGS sequence"/>
</dbReference>
<keyword evidence="3" id="KW-1185">Reference proteome</keyword>